<gene>
    <name evidence="3" type="ORF">DYY88_06285</name>
</gene>
<feature type="repeat" description="TPR" evidence="1">
    <location>
        <begin position="197"/>
        <end position="230"/>
    </location>
</feature>
<dbReference type="OrthoDB" id="446317at2"/>
<dbReference type="SMART" id="SM00028">
    <property type="entry name" value="TPR"/>
    <property type="match status" value="8"/>
</dbReference>
<name>A0A4Q7EHK1_9CYAN</name>
<keyword evidence="4" id="KW-1185">Reference proteome</keyword>
<dbReference type="RefSeq" id="WP_052288293.1">
    <property type="nucleotide sequence ID" value="NZ_QVFV01000001.1"/>
</dbReference>
<dbReference type="PROSITE" id="PS50005">
    <property type="entry name" value="TPR"/>
    <property type="match status" value="4"/>
</dbReference>
<dbReference type="AlphaFoldDB" id="A0A4Q7EHK1"/>
<evidence type="ECO:0000313" key="4">
    <source>
        <dbReference type="Proteomes" id="UP000292459"/>
    </source>
</evidence>
<dbReference type="PROSITE" id="PS50293">
    <property type="entry name" value="TPR_REGION"/>
    <property type="match status" value="1"/>
</dbReference>
<reference evidence="3 4" key="1">
    <citation type="submission" date="2018-11" db="EMBL/GenBank/DDBJ databases">
        <title>Whole genome sequencing of an environmental sample.</title>
        <authorList>
            <person name="Sarangi A.N."/>
            <person name="Singh D."/>
            <person name="Tripathy S."/>
        </authorList>
    </citation>
    <scope>NUCLEOTIDE SEQUENCE [LARGE SCALE GENOMIC DNA]</scope>
    <source>
        <strain evidence="3 4">Lakshadweep</strain>
    </source>
</reference>
<dbReference type="PANTHER" id="PTHR10098">
    <property type="entry name" value="RAPSYN-RELATED"/>
    <property type="match status" value="1"/>
</dbReference>
<dbReference type="InterPro" id="IPR011990">
    <property type="entry name" value="TPR-like_helical_dom_sf"/>
</dbReference>
<dbReference type="InterPro" id="IPR019734">
    <property type="entry name" value="TPR_rpt"/>
</dbReference>
<protein>
    <submittedName>
        <fullName evidence="3">CHAT domain-containing protein</fullName>
    </submittedName>
</protein>
<evidence type="ECO:0000259" key="2">
    <source>
        <dbReference type="Pfam" id="PF12770"/>
    </source>
</evidence>
<keyword evidence="1" id="KW-0802">TPR repeat</keyword>
<dbReference type="SUPFAM" id="SSF48452">
    <property type="entry name" value="TPR-like"/>
    <property type="match status" value="2"/>
</dbReference>
<sequence>MLSTLWAAALLSADVQPRGWLPSAAVTISQSVREPDPATAFQTGLTAFQANDYEAAIAAWESALSGFRAAENSTQTALTLNALAAATLSLSRHGDAIAYASESAAIAEMLERPDLVAQALGNLGIAYQASGQFAQAVETYEQALTQLQDQPESAAIAQLYGLLGNAYEALGDYDSAIAAQSTSMTLAANVNAPSLEATAQMNLGGLYSLEGDFDRAIAWYERGIALATDAGFLGSAAYGLNNLGGTYQKLGDQAAAIAQFQRSLALSVETGNRQLQATVLTNLGVAFEDANDFEQALRSHQASVAIARDLETPRLLADALNNLAHTQLVTGDFDPAEIALQESVQLLSALRRGLADADKVNVFDTQIYTYNLLMQVQVAQGDYIAALETSEAGRARAFVESFATDDTPITAPTIDELRQVAQRLDATLVEYAIVPEDDFTVQGRQRGEAGRVFVWVVAPDGTVTFEEISLAGITLSLNEQVQQSRSAIGALGRTRGIGVVQTDRAQSSSDLNDLYTRLIAPIEAALPDDPDALVVLVPHESLFYLPFAALTDAAGQALVDKHTLLTTPAIQLLDLTLAEATMVGAAPLVVGNPTMPAVPSLEGELQPLPGAEAEAIAIADLLQTQAILGSDATESQVATAMSTANVVHLATHGLLDYVDTTDRIPIPGAIALAPDDDDDGLLTAREIANLSLSAQLVVLSACDTGLGEVTGDGVVGLSRSLLSAGAQSTVVSLWAVPDEPTATLMQAFYTELSQGADKAQALRQAMLQTRAQYPDPINWAAFVLVGNPAPL</sequence>
<dbReference type="Gene3D" id="1.25.40.10">
    <property type="entry name" value="Tetratricopeptide repeat domain"/>
    <property type="match status" value="2"/>
</dbReference>
<accession>A0A4Q7EHK1</accession>
<evidence type="ECO:0000256" key="1">
    <source>
        <dbReference type="PROSITE-ProRule" id="PRU00339"/>
    </source>
</evidence>
<feature type="domain" description="CHAT" evidence="2">
    <location>
        <begin position="511"/>
        <end position="787"/>
    </location>
</feature>
<feature type="repeat" description="TPR" evidence="1">
    <location>
        <begin position="237"/>
        <end position="270"/>
    </location>
</feature>
<proteinExistence type="predicted"/>
<feature type="repeat" description="TPR" evidence="1">
    <location>
        <begin position="117"/>
        <end position="150"/>
    </location>
</feature>
<dbReference type="InterPro" id="IPR024983">
    <property type="entry name" value="CHAT_dom"/>
</dbReference>
<dbReference type="Pfam" id="PF12770">
    <property type="entry name" value="CHAT"/>
    <property type="match status" value="1"/>
</dbReference>
<dbReference type="EMBL" id="QVFV01000001">
    <property type="protein sequence ID" value="RZM82813.1"/>
    <property type="molecule type" value="Genomic_DNA"/>
</dbReference>
<organism evidence="3 4">
    <name type="scientific">Leptolyngbya iicbica LK</name>
    <dbReference type="NCBI Taxonomy" id="2294035"/>
    <lineage>
        <taxon>Bacteria</taxon>
        <taxon>Bacillati</taxon>
        <taxon>Cyanobacteriota</taxon>
        <taxon>Cyanophyceae</taxon>
        <taxon>Leptolyngbyales</taxon>
        <taxon>Leptolyngbyaceae</taxon>
        <taxon>Leptolyngbya group</taxon>
        <taxon>Leptolyngbya</taxon>
        <taxon>Leptolyngbya iicbica</taxon>
    </lineage>
</organism>
<dbReference type="PANTHER" id="PTHR10098:SF108">
    <property type="entry name" value="TETRATRICOPEPTIDE REPEAT PROTEIN 28"/>
    <property type="match status" value="1"/>
</dbReference>
<dbReference type="Proteomes" id="UP000292459">
    <property type="component" value="Unassembled WGS sequence"/>
</dbReference>
<comment type="caution">
    <text evidence="3">The sequence shown here is derived from an EMBL/GenBank/DDBJ whole genome shotgun (WGS) entry which is preliminary data.</text>
</comment>
<evidence type="ECO:0000313" key="3">
    <source>
        <dbReference type="EMBL" id="RZM82813.1"/>
    </source>
</evidence>
<dbReference type="Pfam" id="PF13424">
    <property type="entry name" value="TPR_12"/>
    <property type="match status" value="3"/>
</dbReference>
<feature type="repeat" description="TPR" evidence="1">
    <location>
        <begin position="157"/>
        <end position="190"/>
    </location>
</feature>